<dbReference type="EMBL" id="CAJNDS010001757">
    <property type="protein sequence ID" value="CAE7277097.1"/>
    <property type="molecule type" value="Genomic_DNA"/>
</dbReference>
<dbReference type="AlphaFoldDB" id="A0A812MSI2"/>
<dbReference type="Proteomes" id="UP000604046">
    <property type="component" value="Unassembled WGS sequence"/>
</dbReference>
<feature type="compositionally biased region" description="Low complexity" evidence="1">
    <location>
        <begin position="247"/>
        <end position="260"/>
    </location>
</feature>
<gene>
    <name evidence="2" type="ORF">SNAT2548_LOCUS14698</name>
</gene>
<keyword evidence="3" id="KW-1185">Reference proteome</keyword>
<sequence>MVLPGSAASPDLPVPAGSAPPAVAPVCVVKRFRKNPSGQSASVKGGGCANAQGDAPVEGEASEAVGFEPGEPSYQADGFPTGRASAQGDALVKGESTIQAPKAVGSEPGEPSYQADGVPKEMGNAQSSQRSDPMSKQAPPVYRRLVQRYVGVKPKIWLPESFTRQSVVRLGKSGFTWVRVMPLIPQTDLLDCQSGVGDAAPDREGAFKTSSREVTTTARTKSSHRIESEQAVRLAPPERVSRPGVHPQSDVSPASSVSDAETVGAQYPEVQLGFNVNQVASGGPGHGPSGPCATGREAGTYNKASSASEATTEPTGNPLGSSAKYAQRVMGPQLEGCPDLLSSMSQVHQPRLLLRQKVRGNVRPPVR</sequence>
<feature type="region of interest" description="Disordered" evidence="1">
    <location>
        <begin position="1"/>
        <end position="20"/>
    </location>
</feature>
<feature type="compositionally biased region" description="Polar residues" evidence="1">
    <location>
        <begin position="302"/>
        <end position="320"/>
    </location>
</feature>
<name>A0A812MSI2_9DINO</name>
<feature type="region of interest" description="Disordered" evidence="1">
    <location>
        <begin position="36"/>
        <end position="139"/>
    </location>
</feature>
<proteinExistence type="predicted"/>
<evidence type="ECO:0000313" key="3">
    <source>
        <dbReference type="Proteomes" id="UP000604046"/>
    </source>
</evidence>
<comment type="caution">
    <text evidence="2">The sequence shown here is derived from an EMBL/GenBank/DDBJ whole genome shotgun (WGS) entry which is preliminary data.</text>
</comment>
<reference evidence="2" key="1">
    <citation type="submission" date="2021-02" db="EMBL/GenBank/DDBJ databases">
        <authorList>
            <person name="Dougan E. K."/>
            <person name="Rhodes N."/>
            <person name="Thang M."/>
            <person name="Chan C."/>
        </authorList>
    </citation>
    <scope>NUCLEOTIDE SEQUENCE</scope>
</reference>
<protein>
    <submittedName>
        <fullName evidence="2">Uncharacterized protein</fullName>
    </submittedName>
</protein>
<feature type="region of interest" description="Disordered" evidence="1">
    <location>
        <begin position="278"/>
        <end position="325"/>
    </location>
</feature>
<accession>A0A812MSI2</accession>
<feature type="compositionally biased region" description="Polar residues" evidence="1">
    <location>
        <begin position="208"/>
        <end position="220"/>
    </location>
</feature>
<evidence type="ECO:0000256" key="1">
    <source>
        <dbReference type="SAM" id="MobiDB-lite"/>
    </source>
</evidence>
<feature type="region of interest" description="Disordered" evidence="1">
    <location>
        <begin position="195"/>
        <end position="261"/>
    </location>
</feature>
<feature type="compositionally biased region" description="Polar residues" evidence="1">
    <location>
        <begin position="124"/>
        <end position="134"/>
    </location>
</feature>
<evidence type="ECO:0000313" key="2">
    <source>
        <dbReference type="EMBL" id="CAE7277097.1"/>
    </source>
</evidence>
<organism evidence="2 3">
    <name type="scientific">Symbiodinium natans</name>
    <dbReference type="NCBI Taxonomy" id="878477"/>
    <lineage>
        <taxon>Eukaryota</taxon>
        <taxon>Sar</taxon>
        <taxon>Alveolata</taxon>
        <taxon>Dinophyceae</taxon>
        <taxon>Suessiales</taxon>
        <taxon>Symbiodiniaceae</taxon>
        <taxon>Symbiodinium</taxon>
    </lineage>
</organism>